<dbReference type="InterPro" id="IPR029062">
    <property type="entry name" value="Class_I_gatase-like"/>
</dbReference>
<dbReference type="InterPro" id="IPR011697">
    <property type="entry name" value="Peptidase_C26"/>
</dbReference>
<dbReference type="GO" id="GO:0006598">
    <property type="term" value="P:polyamine catabolic process"/>
    <property type="evidence" value="ECO:0007669"/>
    <property type="project" value="TreeGrafter"/>
</dbReference>
<keyword evidence="1" id="KW-0378">Hydrolase</keyword>
<gene>
    <name evidence="1" type="ORF">EPK99_03870</name>
</gene>
<dbReference type="GO" id="GO:0005829">
    <property type="term" value="C:cytosol"/>
    <property type="evidence" value="ECO:0007669"/>
    <property type="project" value="TreeGrafter"/>
</dbReference>
<name>A0A3S3VQL9_9HYPH</name>
<comment type="caution">
    <text evidence="1">The sequence shown here is derived from an EMBL/GenBank/DDBJ whole genome shotgun (WGS) entry which is preliminary data.</text>
</comment>
<protein>
    <submittedName>
        <fullName evidence="1">Gamma-glutamyl-gamma-aminobutyrate hydrolase family protein</fullName>
    </submittedName>
</protein>
<keyword evidence="2" id="KW-1185">Reference proteome</keyword>
<evidence type="ECO:0000313" key="1">
    <source>
        <dbReference type="EMBL" id="RWX81883.1"/>
    </source>
</evidence>
<dbReference type="PROSITE" id="PS51273">
    <property type="entry name" value="GATASE_TYPE_1"/>
    <property type="match status" value="1"/>
</dbReference>
<organism evidence="1 2">
    <name type="scientific">Neorhizobium lilium</name>
    <dbReference type="NCBI Taxonomy" id="2503024"/>
    <lineage>
        <taxon>Bacteria</taxon>
        <taxon>Pseudomonadati</taxon>
        <taxon>Pseudomonadota</taxon>
        <taxon>Alphaproteobacteria</taxon>
        <taxon>Hyphomicrobiales</taxon>
        <taxon>Rhizobiaceae</taxon>
        <taxon>Rhizobium/Agrobacterium group</taxon>
        <taxon>Neorhizobium</taxon>
    </lineage>
</organism>
<dbReference type="Gene3D" id="3.40.50.880">
    <property type="match status" value="1"/>
</dbReference>
<dbReference type="AlphaFoldDB" id="A0A3S3VQL9"/>
<evidence type="ECO:0000313" key="2">
    <source>
        <dbReference type="Proteomes" id="UP000287687"/>
    </source>
</evidence>
<dbReference type="Proteomes" id="UP000287687">
    <property type="component" value="Unassembled WGS sequence"/>
</dbReference>
<proteinExistence type="predicted"/>
<dbReference type="OrthoDB" id="9813383at2"/>
<dbReference type="GO" id="GO:0033969">
    <property type="term" value="F:gamma-glutamyl-gamma-aminobutyrate hydrolase activity"/>
    <property type="evidence" value="ECO:0007669"/>
    <property type="project" value="TreeGrafter"/>
</dbReference>
<dbReference type="PANTHER" id="PTHR43235:SF1">
    <property type="entry name" value="GLUTAMINE AMIDOTRANSFERASE PB2B2.05-RELATED"/>
    <property type="match status" value="1"/>
</dbReference>
<sequence length="244" mass="26443">MKKRPTIGITPDINDLEAPETEYVVRRNYADAVLDTGGLPFILPYSGEVSAYLANLDGLLVTGGMFDIDPKLYRQSARKSYVMKPARTHFEKALIEGALERQVPVLGICNGMQLLAVCLGGELVQDIPSEMPAAYEHKLDQPATIPQHEVAVPGNSWALPALRAGSYVVNSVHHQAVLPSPAYRQIGSAPDGVIEAIEAVGGGFALGIQWHPEYRISEIDQEIWQGFIAAAAEHLSKRSALPHG</sequence>
<dbReference type="EMBL" id="SBIP01000001">
    <property type="protein sequence ID" value="RWX81883.1"/>
    <property type="molecule type" value="Genomic_DNA"/>
</dbReference>
<accession>A0A3S3VQL9</accession>
<dbReference type="CDD" id="cd01745">
    <property type="entry name" value="GATase1_2"/>
    <property type="match status" value="1"/>
</dbReference>
<dbReference type="InterPro" id="IPR044668">
    <property type="entry name" value="PuuD-like"/>
</dbReference>
<dbReference type="Pfam" id="PF07722">
    <property type="entry name" value="Peptidase_C26"/>
    <property type="match status" value="1"/>
</dbReference>
<reference evidence="1 2" key="1">
    <citation type="submission" date="2019-01" db="EMBL/GenBank/DDBJ databases">
        <title>The draft genome of Rhizobium sp. 24NR.</title>
        <authorList>
            <person name="Liu L."/>
            <person name="Liang L."/>
            <person name="Shi S."/>
            <person name="Xu L."/>
            <person name="Wang X."/>
            <person name="Li L."/>
            <person name="Zhang X."/>
        </authorList>
    </citation>
    <scope>NUCLEOTIDE SEQUENCE [LARGE SCALE GENOMIC DNA]</scope>
    <source>
        <strain evidence="1 2">24NR</strain>
    </source>
</reference>
<dbReference type="SUPFAM" id="SSF52317">
    <property type="entry name" value="Class I glutamine amidotransferase-like"/>
    <property type="match status" value="1"/>
</dbReference>
<dbReference type="PANTHER" id="PTHR43235">
    <property type="entry name" value="GLUTAMINE AMIDOTRANSFERASE PB2B2.05-RELATED"/>
    <property type="match status" value="1"/>
</dbReference>